<accession>A0ABD2IZ52</accession>
<organism evidence="1 2">
    <name type="scientific">Heterodera trifolii</name>
    <dbReference type="NCBI Taxonomy" id="157864"/>
    <lineage>
        <taxon>Eukaryota</taxon>
        <taxon>Metazoa</taxon>
        <taxon>Ecdysozoa</taxon>
        <taxon>Nematoda</taxon>
        <taxon>Chromadorea</taxon>
        <taxon>Rhabditida</taxon>
        <taxon>Tylenchina</taxon>
        <taxon>Tylenchomorpha</taxon>
        <taxon>Tylenchoidea</taxon>
        <taxon>Heteroderidae</taxon>
        <taxon>Heteroderinae</taxon>
        <taxon>Heterodera</taxon>
    </lineage>
</organism>
<proteinExistence type="predicted"/>
<gene>
    <name evidence="1" type="ORF">niasHT_035605</name>
</gene>
<reference evidence="1 2" key="1">
    <citation type="submission" date="2024-10" db="EMBL/GenBank/DDBJ databases">
        <authorList>
            <person name="Kim D."/>
        </authorList>
    </citation>
    <scope>NUCLEOTIDE SEQUENCE [LARGE SCALE GENOMIC DNA]</scope>
    <source>
        <strain evidence="1">BH-2024</strain>
    </source>
</reference>
<keyword evidence="2" id="KW-1185">Reference proteome</keyword>
<comment type="caution">
    <text evidence="1">The sequence shown here is derived from an EMBL/GenBank/DDBJ whole genome shotgun (WGS) entry which is preliminary data.</text>
</comment>
<dbReference type="AlphaFoldDB" id="A0ABD2IZ52"/>
<dbReference type="Proteomes" id="UP001620626">
    <property type="component" value="Unassembled WGS sequence"/>
</dbReference>
<sequence>MAEIHAVEKRNEVTKCASSIKSLINRIDPIPDGLIGGRTAEGGQICAKRFESEALYISLVDCVNNCPSFPNFDDLIELGLFPNDANYIITLLERSRSVVQDCIYSHDANLDDLKTLGMVLRLGNSRISRCYKIGIGMA</sequence>
<evidence type="ECO:0000313" key="2">
    <source>
        <dbReference type="Proteomes" id="UP001620626"/>
    </source>
</evidence>
<dbReference type="EMBL" id="JBICBT010001073">
    <property type="protein sequence ID" value="KAL3084606.1"/>
    <property type="molecule type" value="Genomic_DNA"/>
</dbReference>
<evidence type="ECO:0000313" key="1">
    <source>
        <dbReference type="EMBL" id="KAL3084606.1"/>
    </source>
</evidence>
<protein>
    <submittedName>
        <fullName evidence="1">Uncharacterized protein</fullName>
    </submittedName>
</protein>
<name>A0ABD2IZ52_9BILA</name>